<name>A0A0E9W8I5_ANGAN</name>
<sequence>MLVRRTATGHRSFEKKLTQRSGSSRK</sequence>
<evidence type="ECO:0000313" key="2">
    <source>
        <dbReference type="EMBL" id="JAH85773.1"/>
    </source>
</evidence>
<reference evidence="2" key="2">
    <citation type="journal article" date="2015" name="Fish Shellfish Immunol.">
        <title>Early steps in the European eel (Anguilla anguilla)-Vibrio vulnificus interaction in the gills: Role of the RtxA13 toxin.</title>
        <authorList>
            <person name="Callol A."/>
            <person name="Pajuelo D."/>
            <person name="Ebbesson L."/>
            <person name="Teles M."/>
            <person name="MacKenzie S."/>
            <person name="Amaro C."/>
        </authorList>
    </citation>
    <scope>NUCLEOTIDE SEQUENCE</scope>
</reference>
<dbReference type="AlphaFoldDB" id="A0A0E9W8I5"/>
<dbReference type="EMBL" id="GBXM01022804">
    <property type="protein sequence ID" value="JAH85773.1"/>
    <property type="molecule type" value="Transcribed_RNA"/>
</dbReference>
<accession>A0A0E9W8I5</accession>
<protein>
    <submittedName>
        <fullName evidence="2">Uncharacterized protein</fullName>
    </submittedName>
</protein>
<feature type="region of interest" description="Disordered" evidence="1">
    <location>
        <begin position="1"/>
        <end position="26"/>
    </location>
</feature>
<evidence type="ECO:0000256" key="1">
    <source>
        <dbReference type="SAM" id="MobiDB-lite"/>
    </source>
</evidence>
<proteinExistence type="predicted"/>
<reference evidence="2" key="1">
    <citation type="submission" date="2014-11" db="EMBL/GenBank/DDBJ databases">
        <authorList>
            <person name="Amaro Gonzalez C."/>
        </authorList>
    </citation>
    <scope>NUCLEOTIDE SEQUENCE</scope>
</reference>
<organism evidence="2">
    <name type="scientific">Anguilla anguilla</name>
    <name type="common">European freshwater eel</name>
    <name type="synonym">Muraena anguilla</name>
    <dbReference type="NCBI Taxonomy" id="7936"/>
    <lineage>
        <taxon>Eukaryota</taxon>
        <taxon>Metazoa</taxon>
        <taxon>Chordata</taxon>
        <taxon>Craniata</taxon>
        <taxon>Vertebrata</taxon>
        <taxon>Euteleostomi</taxon>
        <taxon>Actinopterygii</taxon>
        <taxon>Neopterygii</taxon>
        <taxon>Teleostei</taxon>
        <taxon>Anguilliformes</taxon>
        <taxon>Anguillidae</taxon>
        <taxon>Anguilla</taxon>
    </lineage>
</organism>